<dbReference type="EMBL" id="DWZH01000029">
    <property type="protein sequence ID" value="HJB09638.1"/>
    <property type="molecule type" value="Genomic_DNA"/>
</dbReference>
<comment type="catalytic activity">
    <reaction evidence="8">
        <text>fluoride(in) = fluoride(out)</text>
        <dbReference type="Rhea" id="RHEA:76159"/>
        <dbReference type="ChEBI" id="CHEBI:17051"/>
    </reaction>
    <physiologicalReaction direction="left-to-right" evidence="8">
        <dbReference type="Rhea" id="RHEA:76160"/>
    </physiologicalReaction>
</comment>
<organism evidence="12 13">
    <name type="scientific">Candidatus Brachybacterium merdavium</name>
    <dbReference type="NCBI Taxonomy" id="2838513"/>
    <lineage>
        <taxon>Bacteria</taxon>
        <taxon>Bacillati</taxon>
        <taxon>Actinomycetota</taxon>
        <taxon>Actinomycetes</taxon>
        <taxon>Micrococcales</taxon>
        <taxon>Dermabacteraceae</taxon>
        <taxon>Brachybacterium</taxon>
    </lineage>
</organism>
<feature type="transmembrane region" description="Helical" evidence="10">
    <location>
        <begin position="132"/>
        <end position="153"/>
    </location>
</feature>
<evidence type="ECO:0000256" key="11">
    <source>
        <dbReference type="SAM" id="MobiDB-lite"/>
    </source>
</evidence>
<dbReference type="GO" id="GO:0005886">
    <property type="term" value="C:plasma membrane"/>
    <property type="evidence" value="ECO:0007669"/>
    <property type="project" value="UniProtKB-SubCell"/>
</dbReference>
<evidence type="ECO:0000313" key="12">
    <source>
        <dbReference type="EMBL" id="HJB09638.1"/>
    </source>
</evidence>
<evidence type="ECO:0000256" key="8">
    <source>
        <dbReference type="ARBA" id="ARBA00035585"/>
    </source>
</evidence>
<dbReference type="PANTHER" id="PTHR28259">
    <property type="entry name" value="FLUORIDE EXPORT PROTEIN 1-RELATED"/>
    <property type="match status" value="1"/>
</dbReference>
<dbReference type="GO" id="GO:0062054">
    <property type="term" value="F:fluoride channel activity"/>
    <property type="evidence" value="ECO:0007669"/>
    <property type="project" value="UniProtKB-UniRule"/>
</dbReference>
<dbReference type="Pfam" id="PF02537">
    <property type="entry name" value="CRCB"/>
    <property type="match status" value="1"/>
</dbReference>
<keyword evidence="10" id="KW-0813">Transport</keyword>
<feature type="compositionally biased region" description="Basic and acidic residues" evidence="11">
    <location>
        <begin position="160"/>
        <end position="178"/>
    </location>
</feature>
<dbReference type="PANTHER" id="PTHR28259:SF1">
    <property type="entry name" value="FLUORIDE EXPORT PROTEIN 1-RELATED"/>
    <property type="match status" value="1"/>
</dbReference>
<evidence type="ECO:0000256" key="10">
    <source>
        <dbReference type="HAMAP-Rule" id="MF_00454"/>
    </source>
</evidence>
<comment type="subcellular location">
    <subcellularLocation>
        <location evidence="1 10">Cell membrane</location>
        <topology evidence="1 10">Multi-pass membrane protein</topology>
    </subcellularLocation>
</comment>
<proteinExistence type="inferred from homology"/>
<feature type="compositionally biased region" description="Basic and acidic residues" evidence="11">
    <location>
        <begin position="218"/>
        <end position="232"/>
    </location>
</feature>
<keyword evidence="10" id="KW-0479">Metal-binding</keyword>
<keyword evidence="10" id="KW-0406">Ion transport</keyword>
<sequence>MRTAEMAALRFSDLQEDDPTDRGPSRPRLSTWQTALLVAAGGGVGAALRLIVTLSMPAVTTPTLVEVPWATLWVNLIGCLGLGALVGALEIRPGRPWMRPLLGTGLCGGFTTMSSVVLEGSAMIGAEFPIPALGYAVATVVLCLGAVLTGFVLGRRLARRREDSAGRREDSAGRRAERPGTASAQPARGSAATGGAHGTVHAAEAVEASGSHGVDGVPEGHEPPEGHEHVEGPEDLEAPDSPDDRSDPEQSEETR</sequence>
<evidence type="ECO:0000313" key="13">
    <source>
        <dbReference type="Proteomes" id="UP000823823"/>
    </source>
</evidence>
<feature type="transmembrane region" description="Helical" evidence="10">
    <location>
        <begin position="32"/>
        <end position="52"/>
    </location>
</feature>
<comment type="activity regulation">
    <text evidence="10">Na(+) is not transported, but it plays an essential structural role and its presence is essential for fluoride channel function.</text>
</comment>
<protein>
    <recommendedName>
        <fullName evidence="10">Fluoride-specific ion channel FluC</fullName>
    </recommendedName>
</protein>
<comment type="similarity">
    <text evidence="7 10">Belongs to the fluoride channel Fluc/FEX (TC 1.A.43) family.</text>
</comment>
<dbReference type="InterPro" id="IPR003691">
    <property type="entry name" value="FluC"/>
</dbReference>
<dbReference type="AlphaFoldDB" id="A0A9D2RNA7"/>
<keyword evidence="10" id="KW-0915">Sodium</keyword>
<name>A0A9D2RNA7_9MICO</name>
<dbReference type="GO" id="GO:0046872">
    <property type="term" value="F:metal ion binding"/>
    <property type="evidence" value="ECO:0007669"/>
    <property type="project" value="UniProtKB-KW"/>
</dbReference>
<feature type="transmembrane region" description="Helical" evidence="10">
    <location>
        <begin position="101"/>
        <end position="126"/>
    </location>
</feature>
<dbReference type="HAMAP" id="MF_00454">
    <property type="entry name" value="FluC"/>
    <property type="match status" value="1"/>
</dbReference>
<comment type="function">
    <text evidence="9 10">Fluoride-specific ion channel. Important for reducing fluoride concentration in the cell, thus reducing its toxicity.</text>
</comment>
<evidence type="ECO:0000256" key="9">
    <source>
        <dbReference type="ARBA" id="ARBA00049940"/>
    </source>
</evidence>
<evidence type="ECO:0000256" key="3">
    <source>
        <dbReference type="ARBA" id="ARBA00022692"/>
    </source>
</evidence>
<reference evidence="12" key="2">
    <citation type="submission" date="2021-04" db="EMBL/GenBank/DDBJ databases">
        <authorList>
            <person name="Gilroy R."/>
        </authorList>
    </citation>
    <scope>NUCLEOTIDE SEQUENCE</scope>
    <source>
        <strain evidence="12">ChiHjej13B12-24818</strain>
    </source>
</reference>
<keyword evidence="3 10" id="KW-0812">Transmembrane</keyword>
<evidence type="ECO:0000256" key="2">
    <source>
        <dbReference type="ARBA" id="ARBA00022475"/>
    </source>
</evidence>
<feature type="compositionally biased region" description="Low complexity" evidence="11">
    <location>
        <begin position="191"/>
        <end position="208"/>
    </location>
</feature>
<feature type="binding site" evidence="10">
    <location>
        <position position="111"/>
    </location>
    <ligand>
        <name>Na(+)</name>
        <dbReference type="ChEBI" id="CHEBI:29101"/>
        <note>structural</note>
    </ligand>
</feature>
<feature type="region of interest" description="Disordered" evidence="11">
    <location>
        <begin position="160"/>
        <end position="255"/>
    </location>
</feature>
<evidence type="ECO:0000256" key="1">
    <source>
        <dbReference type="ARBA" id="ARBA00004651"/>
    </source>
</evidence>
<gene>
    <name evidence="10" type="primary">fluC</name>
    <name evidence="10" type="synonym">crcB</name>
    <name evidence="12" type="ORF">H9786_03745</name>
</gene>
<keyword evidence="6 10" id="KW-0407">Ion channel</keyword>
<evidence type="ECO:0000256" key="7">
    <source>
        <dbReference type="ARBA" id="ARBA00035120"/>
    </source>
</evidence>
<keyword evidence="5 10" id="KW-0472">Membrane</keyword>
<reference evidence="12" key="1">
    <citation type="journal article" date="2021" name="PeerJ">
        <title>Extensive microbial diversity within the chicken gut microbiome revealed by metagenomics and culture.</title>
        <authorList>
            <person name="Gilroy R."/>
            <person name="Ravi A."/>
            <person name="Getino M."/>
            <person name="Pursley I."/>
            <person name="Horton D.L."/>
            <person name="Alikhan N.F."/>
            <person name="Baker D."/>
            <person name="Gharbi K."/>
            <person name="Hall N."/>
            <person name="Watson M."/>
            <person name="Adriaenssens E.M."/>
            <person name="Foster-Nyarko E."/>
            <person name="Jarju S."/>
            <person name="Secka A."/>
            <person name="Antonio M."/>
            <person name="Oren A."/>
            <person name="Chaudhuri R.R."/>
            <person name="La Ragione R."/>
            <person name="Hildebrand F."/>
            <person name="Pallen M.J."/>
        </authorList>
    </citation>
    <scope>NUCLEOTIDE SEQUENCE</scope>
    <source>
        <strain evidence="12">ChiHjej13B12-24818</strain>
    </source>
</reference>
<dbReference type="Proteomes" id="UP000823823">
    <property type="component" value="Unassembled WGS sequence"/>
</dbReference>
<keyword evidence="2 10" id="KW-1003">Cell membrane</keyword>
<feature type="compositionally biased region" description="Basic and acidic residues" evidence="11">
    <location>
        <begin position="242"/>
        <end position="255"/>
    </location>
</feature>
<evidence type="ECO:0000256" key="5">
    <source>
        <dbReference type="ARBA" id="ARBA00023136"/>
    </source>
</evidence>
<feature type="binding site" evidence="10">
    <location>
        <position position="108"/>
    </location>
    <ligand>
        <name>Na(+)</name>
        <dbReference type="ChEBI" id="CHEBI:29101"/>
        <note>structural</note>
    </ligand>
</feature>
<comment type="caution">
    <text evidence="12">The sequence shown here is derived from an EMBL/GenBank/DDBJ whole genome shotgun (WGS) entry which is preliminary data.</text>
</comment>
<evidence type="ECO:0000256" key="4">
    <source>
        <dbReference type="ARBA" id="ARBA00022989"/>
    </source>
</evidence>
<feature type="transmembrane region" description="Helical" evidence="10">
    <location>
        <begin position="72"/>
        <end position="89"/>
    </location>
</feature>
<accession>A0A9D2RNA7</accession>
<dbReference type="GO" id="GO:0140114">
    <property type="term" value="P:cellular detoxification of fluoride"/>
    <property type="evidence" value="ECO:0007669"/>
    <property type="project" value="UniProtKB-UniRule"/>
</dbReference>
<evidence type="ECO:0000256" key="6">
    <source>
        <dbReference type="ARBA" id="ARBA00023303"/>
    </source>
</evidence>
<keyword evidence="4 10" id="KW-1133">Transmembrane helix</keyword>